<feature type="domain" description="C2H2-type" evidence="1">
    <location>
        <begin position="19"/>
        <end position="40"/>
    </location>
</feature>
<dbReference type="KEGG" id="nev:NTE_01158"/>
<evidence type="ECO:0000313" key="3">
    <source>
        <dbReference type="Proteomes" id="UP000028194"/>
    </source>
</evidence>
<proteinExistence type="predicted"/>
<keyword evidence="3" id="KW-1185">Reference proteome</keyword>
<name>A0A075MNY2_9ARCH</name>
<dbReference type="EMBL" id="CP007174">
    <property type="protein sequence ID" value="AIF83231.1"/>
    <property type="molecule type" value="Genomic_DNA"/>
</dbReference>
<dbReference type="Proteomes" id="UP000028194">
    <property type="component" value="Chromosome"/>
</dbReference>
<evidence type="ECO:0000313" key="2">
    <source>
        <dbReference type="EMBL" id="AIF83231.1"/>
    </source>
</evidence>
<evidence type="ECO:0000259" key="1">
    <source>
        <dbReference type="PROSITE" id="PS00028"/>
    </source>
</evidence>
<sequence>MFGIGVNVVSETKGGTVICELCGATFNTVEERWKHNEQEHPKEMAKMLESLSHVLEEKGVIDKADWDKKRKEMIAAAH</sequence>
<accession>A0A075MNY2</accession>
<organism evidence="2 3">
    <name type="scientific">Candidatus Nitrososphaera evergladensis SR1</name>
    <dbReference type="NCBI Taxonomy" id="1459636"/>
    <lineage>
        <taxon>Archaea</taxon>
        <taxon>Nitrososphaerota</taxon>
        <taxon>Nitrososphaeria</taxon>
        <taxon>Nitrososphaerales</taxon>
        <taxon>Nitrososphaeraceae</taxon>
        <taxon>Nitrososphaera</taxon>
    </lineage>
</organism>
<dbReference type="AlphaFoldDB" id="A0A075MNY2"/>
<gene>
    <name evidence="2" type="ORF">NTE_01158</name>
</gene>
<dbReference type="InterPro" id="IPR013087">
    <property type="entry name" value="Znf_C2H2_type"/>
</dbReference>
<protein>
    <recommendedName>
        <fullName evidence="1">C2H2-type domain-containing protein</fullName>
    </recommendedName>
</protein>
<dbReference type="HOGENOM" id="CLU_2613422_0_0_2"/>
<reference evidence="2 3" key="1">
    <citation type="journal article" date="2014" name="PLoS ONE">
        <title>Genome Sequence of Candidatus Nitrososphaera evergladensis from Group I.1b Enriched from Everglades Soil Reveals Novel Genomic Features of the Ammonia-Oxidizing Archaea.</title>
        <authorList>
            <person name="Zhalnina K.V."/>
            <person name="Dias R."/>
            <person name="Leonard M.T."/>
            <person name="Dorr de Quadros P."/>
            <person name="Camargo F.A."/>
            <person name="Drew J.C."/>
            <person name="Farmerie W.G."/>
            <person name="Daroub S.H."/>
            <person name="Triplett E.W."/>
        </authorList>
    </citation>
    <scope>NUCLEOTIDE SEQUENCE [LARGE SCALE GENOMIC DNA]</scope>
    <source>
        <strain evidence="2 3">SR1</strain>
    </source>
</reference>
<dbReference type="PROSITE" id="PS00028">
    <property type="entry name" value="ZINC_FINGER_C2H2_1"/>
    <property type="match status" value="1"/>
</dbReference>